<evidence type="ECO:0000256" key="1">
    <source>
        <dbReference type="ARBA" id="ARBA00007735"/>
    </source>
</evidence>
<comment type="caution">
    <text evidence="5">The sequence shown here is derived from an EMBL/GenBank/DDBJ whole genome shotgun (WGS) entry which is preliminary data.</text>
</comment>
<dbReference type="Pfam" id="PF00501">
    <property type="entry name" value="AMP-binding"/>
    <property type="match status" value="2"/>
</dbReference>
<protein>
    <recommendedName>
        <fullName evidence="7">Disco-interacting protein 2 homolog Ca</fullName>
    </recommendedName>
</protein>
<dbReference type="InterPro" id="IPR037337">
    <property type="entry name" value="Dip2-like_dom"/>
</dbReference>
<dbReference type="EMBL" id="CADEAL010000251">
    <property type="protein sequence ID" value="CAB1417197.1"/>
    <property type="molecule type" value="Genomic_DNA"/>
</dbReference>
<dbReference type="InterPro" id="IPR045851">
    <property type="entry name" value="AMP-bd_C_sf"/>
</dbReference>
<dbReference type="InterPro" id="IPR025110">
    <property type="entry name" value="AMP-bd_C"/>
</dbReference>
<gene>
    <name evidence="5" type="ORF">PLEPLA_LOCUS4999</name>
</gene>
<dbReference type="Proteomes" id="UP001153269">
    <property type="component" value="Unassembled WGS sequence"/>
</dbReference>
<feature type="domain" description="AMP-binding enzyme C-terminal" evidence="4">
    <location>
        <begin position="1302"/>
        <end position="1404"/>
    </location>
</feature>
<feature type="domain" description="AMP-dependent synthetase/ligase" evidence="3">
    <location>
        <begin position="222"/>
        <end position="484"/>
    </location>
</feature>
<evidence type="ECO:0000259" key="3">
    <source>
        <dbReference type="Pfam" id="PF00501"/>
    </source>
</evidence>
<sequence length="1413" mass="155413">MSAHHHHHRHHHHRHHHKTENHSAPPDVTGYTNNSANTTAADGIQVERGPGSGTAVQRQTPKYGNAELMETGDGVPVSSRVSAKIQQLVNTLKRPKRPPLREFFVDDFEELLEVQQPDPNQPKAEGAPMVVMRGEQLGVVTNWPPSLEAALQRWGTISPKAPCLTTMDTNGKPLYVLTYGKQDLKEDYLHASESWRRKLWSRSVKVAYNLLHKLGTKQEPLVRPGDRVALVFPNNDPAAFMTAFYGCLLAEVVPVPIEVPLTRKDAGSQQIGFLLGSCGVTVALTSDACHKGLPKSPTGEIPQFKGWPKVLWFVGESKHVSKPPRDWFPHIKDANQDTAYIEYKTCKDGSVLGVTVMRIAMLTHCQALTQSCSYTEAETIVNVLDFKKDVGLWHAVLTSVMNMMHVISIPYALMKVNPLSWIQKVCQYKAKVACVKSRDMHWALVAHRDQRDVNLSSLRMLVVADGSNPWSISSCDAFLNVFQTKGLKPEVICPCASSPEALTVAIRRPLEEGSTPPGRGVLSMQGLSHGVIRVDSEEKLSVLTLQDVGSVMPGAMMCVVRLEGVPQLCRTDEIGELCVCTVATGTSYYGLAGMTKNTFEVFPMSSNGAPVSEFPFTRTGLLGFIGPGGLIFAAGKMDGLMVVGGRRHNADDIVATALAVEPMKFVYRGRIAVFSITVLHDERIVVVAEQRPDSTEEDSFQWMSRVLQAIDGIHQVGVYCLALVPSNTLPKTPLGGIHLSETKQLFLEGALHPLQRAHVSAHLRHQPAQTAAEAARDRPASVMVGNLVSGKRIAQASGRDLGQIEDNDQARKFLFLSEVLQWRAQTTPDHVLYTLLNSRGTIASSLTCVQLHKRAEKIAAMLSERGHLQDGDHVALVYPPVPVRPALSAPLALCIDLIVAFYGCLYAGCVPITVRPPHLQNISTTLPTVKMIVEVSRSVCMMTTQLISKLLRSKEASAAVDVRTWPPVLDTDDLPKKKPPLLYKPSNPDTLAYMDFSVSTTGMLAGVKMSHTATSAFCRSIKLQCELYPSREVAICLDPYCGLGFVLWCLCSVYSGHQSILIPPSELESNPALWLSAVSQYKVRDTFCSYSVMELCTKGLGLQTDSLKSRGLDLSRVRTCVVVAEERPRIALTQSFSKLFKDLGLHPRAVSTSFGCRVNLAICLQGTSGPDPTTVFVDMRALRHDRVRLVERGSPHSLPLMESGKILPGVRIIIANPETKGPMGESHLGEIWVHSGHNASGYFTVYGDEALQSDHFNSRLSFGDTQTVWARTGYLGFLRRTELTDASGERHDALYVVGALEEAMELRGMRYHPIDIETSVIRTHKSITECAVFTWTNLLVVVVELDGSEQEALDLVPLVTNVVLEEHYLIVGVVVVVDIGVIPINSRGEKQRMHLRDGFLADQLDPIYVAYNM</sequence>
<dbReference type="FunFam" id="3.30.300.30:FF:000001">
    <property type="entry name" value="DIP2 disco-interacting protein 2 homolog C"/>
    <property type="match status" value="1"/>
</dbReference>
<name>A0A9N7Y8Z5_PLEPL</name>
<dbReference type="InterPro" id="IPR000873">
    <property type="entry name" value="AMP-dep_synth/lig_dom"/>
</dbReference>
<evidence type="ECO:0000259" key="4">
    <source>
        <dbReference type="Pfam" id="PF23024"/>
    </source>
</evidence>
<dbReference type="InterPro" id="IPR042099">
    <property type="entry name" value="ANL_N_sf"/>
</dbReference>
<organism evidence="5 6">
    <name type="scientific">Pleuronectes platessa</name>
    <name type="common">European plaice</name>
    <dbReference type="NCBI Taxonomy" id="8262"/>
    <lineage>
        <taxon>Eukaryota</taxon>
        <taxon>Metazoa</taxon>
        <taxon>Chordata</taxon>
        <taxon>Craniata</taxon>
        <taxon>Vertebrata</taxon>
        <taxon>Euteleostomi</taxon>
        <taxon>Actinopterygii</taxon>
        <taxon>Neopterygii</taxon>
        <taxon>Teleostei</taxon>
        <taxon>Neoteleostei</taxon>
        <taxon>Acanthomorphata</taxon>
        <taxon>Carangaria</taxon>
        <taxon>Pleuronectiformes</taxon>
        <taxon>Pleuronectoidei</taxon>
        <taxon>Pleuronectidae</taxon>
        <taxon>Pleuronectes</taxon>
    </lineage>
</organism>
<comment type="similarity">
    <text evidence="1">Belongs to the DIP2 family.</text>
</comment>
<dbReference type="CDD" id="cd05905">
    <property type="entry name" value="Dip2"/>
    <property type="match status" value="2"/>
</dbReference>
<dbReference type="Gene3D" id="3.30.300.30">
    <property type="match status" value="2"/>
</dbReference>
<evidence type="ECO:0000313" key="6">
    <source>
        <dbReference type="Proteomes" id="UP001153269"/>
    </source>
</evidence>
<keyword evidence="6" id="KW-1185">Reference proteome</keyword>
<dbReference type="PANTHER" id="PTHR22754:SF33">
    <property type="entry name" value="DISCO-INTERACTING PROTEIN 2 HOMOLOG C"/>
    <property type="match status" value="1"/>
</dbReference>
<reference evidence="5" key="1">
    <citation type="submission" date="2020-03" db="EMBL/GenBank/DDBJ databases">
        <authorList>
            <person name="Weist P."/>
        </authorList>
    </citation>
    <scope>NUCLEOTIDE SEQUENCE</scope>
</reference>
<accession>A0A9N7Y8Z5</accession>
<feature type="compositionally biased region" description="Basic residues" evidence="2">
    <location>
        <begin position="1"/>
        <end position="19"/>
    </location>
</feature>
<dbReference type="SUPFAM" id="SSF56801">
    <property type="entry name" value="Acetyl-CoA synthetase-like"/>
    <property type="match status" value="2"/>
</dbReference>
<dbReference type="Pfam" id="PF23024">
    <property type="entry name" value="AMP-dom_DIP2-like"/>
    <property type="match status" value="1"/>
</dbReference>
<proteinExistence type="inferred from homology"/>
<evidence type="ECO:0000313" key="5">
    <source>
        <dbReference type="EMBL" id="CAB1417197.1"/>
    </source>
</evidence>
<feature type="region of interest" description="Disordered" evidence="2">
    <location>
        <begin position="1"/>
        <end position="37"/>
    </location>
</feature>
<feature type="domain" description="AMP-dependent synthetase/ligase" evidence="3">
    <location>
        <begin position="820"/>
        <end position="1243"/>
    </location>
</feature>
<dbReference type="FunFam" id="3.30.300.30:FF:000003">
    <property type="entry name" value="DIP2 disco-interacting protein 2 homolog A"/>
    <property type="match status" value="1"/>
</dbReference>
<dbReference type="Gene3D" id="3.40.50.12780">
    <property type="entry name" value="N-terminal domain of ligase-like"/>
    <property type="match status" value="2"/>
</dbReference>
<evidence type="ECO:0008006" key="7">
    <source>
        <dbReference type="Google" id="ProtNLM"/>
    </source>
</evidence>
<evidence type="ECO:0000256" key="2">
    <source>
        <dbReference type="SAM" id="MobiDB-lite"/>
    </source>
</evidence>
<dbReference type="PANTHER" id="PTHR22754">
    <property type="entry name" value="DISCO-INTERACTING PROTEIN 2 DIP2 -RELATED"/>
    <property type="match status" value="1"/>
</dbReference>
<feature type="region of interest" description="Disordered" evidence="2">
    <location>
        <begin position="44"/>
        <end position="63"/>
    </location>
</feature>